<dbReference type="InterPro" id="IPR005829">
    <property type="entry name" value="Sugar_transporter_CS"/>
</dbReference>
<feature type="transmembrane region" description="Helical" evidence="9">
    <location>
        <begin position="21"/>
        <end position="46"/>
    </location>
</feature>
<feature type="transmembrane region" description="Helical" evidence="9">
    <location>
        <begin position="265"/>
        <end position="283"/>
    </location>
</feature>
<feature type="transmembrane region" description="Helical" evidence="9">
    <location>
        <begin position="229"/>
        <end position="253"/>
    </location>
</feature>
<feature type="transmembrane region" description="Helical" evidence="9">
    <location>
        <begin position="295"/>
        <end position="312"/>
    </location>
</feature>
<reference evidence="11 12" key="1">
    <citation type="submission" date="2020-09" db="EMBL/GenBank/DDBJ databases">
        <title>Dyella sp. 7MK23 isolated from forest soil.</title>
        <authorList>
            <person name="Fu J."/>
        </authorList>
    </citation>
    <scope>NUCLEOTIDE SEQUENCE [LARGE SCALE GENOMIC DNA]</scope>
    <source>
        <strain evidence="11 12">7MK23</strain>
    </source>
</reference>
<feature type="transmembrane region" description="Helical" evidence="9">
    <location>
        <begin position="158"/>
        <end position="191"/>
    </location>
</feature>
<dbReference type="InterPro" id="IPR020846">
    <property type="entry name" value="MFS_dom"/>
</dbReference>
<accession>A0ABR9GA27</accession>
<protein>
    <submittedName>
        <fullName evidence="11">MFS transporter</fullName>
    </submittedName>
</protein>
<dbReference type="PROSITE" id="PS00216">
    <property type="entry name" value="SUGAR_TRANSPORT_1"/>
    <property type="match status" value="1"/>
</dbReference>
<dbReference type="PANTHER" id="PTHR23517">
    <property type="entry name" value="RESISTANCE PROTEIN MDTM, PUTATIVE-RELATED-RELATED"/>
    <property type="match status" value="1"/>
</dbReference>
<feature type="transmembrane region" description="Helical" evidence="9">
    <location>
        <begin position="109"/>
        <end position="137"/>
    </location>
</feature>
<evidence type="ECO:0000256" key="6">
    <source>
        <dbReference type="ARBA" id="ARBA00022692"/>
    </source>
</evidence>
<dbReference type="PROSITE" id="PS50850">
    <property type="entry name" value="MFS"/>
    <property type="match status" value="1"/>
</dbReference>
<dbReference type="Proteomes" id="UP000651010">
    <property type="component" value="Unassembled WGS sequence"/>
</dbReference>
<keyword evidence="8 9" id="KW-0472">Membrane</keyword>
<dbReference type="InterPro" id="IPR036259">
    <property type="entry name" value="MFS_trans_sf"/>
</dbReference>
<name>A0ABR9GA27_9GAMM</name>
<dbReference type="SUPFAM" id="SSF103473">
    <property type="entry name" value="MFS general substrate transporter"/>
    <property type="match status" value="1"/>
</dbReference>
<dbReference type="RefSeq" id="WP_192555759.1">
    <property type="nucleotide sequence ID" value="NZ_JACZZA010000006.1"/>
</dbReference>
<evidence type="ECO:0000256" key="4">
    <source>
        <dbReference type="ARBA" id="ARBA00022448"/>
    </source>
</evidence>
<feature type="domain" description="Major facilitator superfamily (MFS) profile" evidence="10">
    <location>
        <begin position="20"/>
        <end position="406"/>
    </location>
</feature>
<keyword evidence="6 9" id="KW-0812">Transmembrane</keyword>
<comment type="subcellular location">
    <subcellularLocation>
        <location evidence="2">Cell membrane</location>
        <topology evidence="2">Multi-pass membrane protein</topology>
    </subcellularLocation>
</comment>
<feature type="transmembrane region" description="Helical" evidence="9">
    <location>
        <begin position="52"/>
        <end position="75"/>
    </location>
</feature>
<dbReference type="EMBL" id="JACZZA010000006">
    <property type="protein sequence ID" value="MBE1160897.1"/>
    <property type="molecule type" value="Genomic_DNA"/>
</dbReference>
<evidence type="ECO:0000313" key="11">
    <source>
        <dbReference type="EMBL" id="MBE1160897.1"/>
    </source>
</evidence>
<comment type="similarity">
    <text evidence="3">Belongs to the major facilitator superfamily. TCR/Tet family.</text>
</comment>
<dbReference type="PRINTS" id="PR01035">
    <property type="entry name" value="TCRTETA"/>
</dbReference>
<sequence>MKTLTFLARPFLSPKYRAAPDIVAMCLYFMAGLADGAMMPFFALWAQQEAHIPIRFIGLLLACYAGGELLATPLLGGIADRVGRRPVLLCSSLGVGCGFLLLAHMHQVIAIGLCLVGIGVFECALHPTIATVIADVVPAERLRMRYAAARIASNLGHIVGPALGAVLALISLSAVFAGCGLSLLCAGMLVVAVLPETWLKNDQRDGSVPAEEEEEGLATLLPAFRDRRMAALLLWFTIIEIVGGWTEVVIPVYAHGAHALSTSQIGLLFTYAAAVGTLVQWPITKWSGNVPAFPLILGAGALLAGSFGLLLIEPGALTLGASLTLLAFAQALWGPLVPATVNALAPPSARASYLAAISTANDLKDSIGPASGMFLYGLSERLPWMLGLPVALLASWALAVSIKRSEMAQSDVMPKSDTEQLSKPPLYVRFR</sequence>
<feature type="transmembrane region" description="Helical" evidence="9">
    <location>
        <begin position="87"/>
        <end position="103"/>
    </location>
</feature>
<evidence type="ECO:0000256" key="5">
    <source>
        <dbReference type="ARBA" id="ARBA00022475"/>
    </source>
</evidence>
<evidence type="ECO:0000256" key="9">
    <source>
        <dbReference type="SAM" id="Phobius"/>
    </source>
</evidence>
<dbReference type="Gene3D" id="1.20.1250.20">
    <property type="entry name" value="MFS general substrate transporter like domains"/>
    <property type="match status" value="1"/>
</dbReference>
<evidence type="ECO:0000313" key="12">
    <source>
        <dbReference type="Proteomes" id="UP000651010"/>
    </source>
</evidence>
<keyword evidence="5" id="KW-1003">Cell membrane</keyword>
<keyword evidence="12" id="KW-1185">Reference proteome</keyword>
<gene>
    <name evidence="11" type="ORF">IGX34_10890</name>
</gene>
<dbReference type="Pfam" id="PF07690">
    <property type="entry name" value="MFS_1"/>
    <property type="match status" value="1"/>
</dbReference>
<evidence type="ECO:0000259" key="10">
    <source>
        <dbReference type="PROSITE" id="PS50850"/>
    </source>
</evidence>
<dbReference type="InterPro" id="IPR001958">
    <property type="entry name" value="Tet-R_TetA/multi-R_MdtG-like"/>
</dbReference>
<evidence type="ECO:0000256" key="8">
    <source>
        <dbReference type="ARBA" id="ARBA00023136"/>
    </source>
</evidence>
<keyword evidence="4" id="KW-0813">Transport</keyword>
<proteinExistence type="inferred from homology"/>
<comment type="function">
    <text evidence="1">Resistance to tetracycline by an active tetracycline efflux. This is an energy-dependent process that decreases the accumulation of the antibiotic in whole cells. This protein functions as a metal-tetracycline/H(+) antiporter.</text>
</comment>
<comment type="caution">
    <text evidence="11">The sequence shown here is derived from an EMBL/GenBank/DDBJ whole genome shotgun (WGS) entry which is preliminary data.</text>
</comment>
<dbReference type="PANTHER" id="PTHR23517:SF2">
    <property type="entry name" value="MULTIDRUG RESISTANCE PROTEIN MDTH"/>
    <property type="match status" value="1"/>
</dbReference>
<evidence type="ECO:0000256" key="7">
    <source>
        <dbReference type="ARBA" id="ARBA00022989"/>
    </source>
</evidence>
<keyword evidence="7 9" id="KW-1133">Transmembrane helix</keyword>
<evidence type="ECO:0000256" key="3">
    <source>
        <dbReference type="ARBA" id="ARBA00007520"/>
    </source>
</evidence>
<evidence type="ECO:0000256" key="2">
    <source>
        <dbReference type="ARBA" id="ARBA00004651"/>
    </source>
</evidence>
<dbReference type="InterPro" id="IPR011701">
    <property type="entry name" value="MFS"/>
</dbReference>
<evidence type="ECO:0000256" key="1">
    <source>
        <dbReference type="ARBA" id="ARBA00003279"/>
    </source>
</evidence>
<feature type="transmembrane region" description="Helical" evidence="9">
    <location>
        <begin position="382"/>
        <end position="400"/>
    </location>
</feature>
<organism evidence="11 12">
    <name type="scientific">Dyella acidiphila</name>
    <dbReference type="NCBI Taxonomy" id="2775866"/>
    <lineage>
        <taxon>Bacteria</taxon>
        <taxon>Pseudomonadati</taxon>
        <taxon>Pseudomonadota</taxon>
        <taxon>Gammaproteobacteria</taxon>
        <taxon>Lysobacterales</taxon>
        <taxon>Rhodanobacteraceae</taxon>
        <taxon>Dyella</taxon>
    </lineage>
</organism>
<dbReference type="InterPro" id="IPR050171">
    <property type="entry name" value="MFS_Transporters"/>
</dbReference>